<evidence type="ECO:0000313" key="4">
    <source>
        <dbReference type="Proteomes" id="UP000030643"/>
    </source>
</evidence>
<organism evidence="3 4">
    <name type="scientific">Weissella oryzae (strain DSM 25784 / JCM 18191 / LMG 30913 / SG25)</name>
    <dbReference type="NCBI Taxonomy" id="1329250"/>
    <lineage>
        <taxon>Bacteria</taxon>
        <taxon>Bacillati</taxon>
        <taxon>Bacillota</taxon>
        <taxon>Bacilli</taxon>
        <taxon>Lactobacillales</taxon>
        <taxon>Lactobacillaceae</taxon>
        <taxon>Weissella</taxon>
    </lineage>
</organism>
<dbReference type="InterPro" id="IPR002942">
    <property type="entry name" value="S4_RNA-bd"/>
</dbReference>
<dbReference type="CDD" id="cd00165">
    <property type="entry name" value="S4"/>
    <property type="match status" value="1"/>
</dbReference>
<dbReference type="Gene3D" id="3.30.1370.160">
    <property type="match status" value="1"/>
</dbReference>
<dbReference type="SUPFAM" id="SSF55174">
    <property type="entry name" value="Alpha-L RNA-binding motif"/>
    <property type="match status" value="1"/>
</dbReference>
<dbReference type="Pfam" id="PF17774">
    <property type="entry name" value="YlmH_RBD"/>
    <property type="match status" value="1"/>
</dbReference>
<evidence type="ECO:0000313" key="3">
    <source>
        <dbReference type="EMBL" id="GAK30641.1"/>
    </source>
</evidence>
<dbReference type="InterPro" id="IPR040591">
    <property type="entry name" value="RqcP2_RBD"/>
</dbReference>
<dbReference type="RefSeq" id="WP_027698734.1">
    <property type="nucleotide sequence ID" value="NZ_DF820487.1"/>
</dbReference>
<dbReference type="PROSITE" id="PS50889">
    <property type="entry name" value="S4"/>
    <property type="match status" value="1"/>
</dbReference>
<dbReference type="Pfam" id="PF01479">
    <property type="entry name" value="S4"/>
    <property type="match status" value="1"/>
</dbReference>
<evidence type="ECO:0000256" key="1">
    <source>
        <dbReference type="PROSITE-ProRule" id="PRU00182"/>
    </source>
</evidence>
<dbReference type="PANTHER" id="PTHR13633:SF3">
    <property type="entry name" value="MITOCHONDRIAL TRANSCRIPTION RESCUE FACTOR 1"/>
    <property type="match status" value="1"/>
</dbReference>
<proteinExistence type="predicted"/>
<dbReference type="OrthoDB" id="9812787at2"/>
<dbReference type="GO" id="GO:0003723">
    <property type="term" value="F:RNA binding"/>
    <property type="evidence" value="ECO:0007669"/>
    <property type="project" value="UniProtKB-KW"/>
</dbReference>
<dbReference type="STRING" id="1329250.WOSG25_040810"/>
<dbReference type="InterPro" id="IPR012677">
    <property type="entry name" value="Nucleotide-bd_a/b_plait_sf"/>
</dbReference>
<dbReference type="Proteomes" id="UP000030643">
    <property type="component" value="Unassembled WGS sequence"/>
</dbReference>
<dbReference type="eggNOG" id="COG2302">
    <property type="taxonomic scope" value="Bacteria"/>
</dbReference>
<evidence type="ECO:0000259" key="2">
    <source>
        <dbReference type="SMART" id="SM00363"/>
    </source>
</evidence>
<dbReference type="InterPro" id="IPR036986">
    <property type="entry name" value="S4_RNA-bd_sf"/>
</dbReference>
<dbReference type="Gene3D" id="3.10.290.10">
    <property type="entry name" value="RNA-binding S4 domain"/>
    <property type="match status" value="1"/>
</dbReference>
<keyword evidence="1" id="KW-0694">RNA-binding</keyword>
<dbReference type="Pfam" id="PF21278">
    <property type="entry name" value="YlmH_1st"/>
    <property type="match status" value="1"/>
</dbReference>
<reference evidence="4" key="1">
    <citation type="journal article" date="2014" name="Genome Announc.">
        <title>Draft genome sequence of Weissella oryzae SG25T, isolated from fermented rice grains.</title>
        <authorList>
            <person name="Tanizawa Y."/>
            <person name="Fujisawa T."/>
            <person name="Mochizuki T."/>
            <person name="Kaminuma E."/>
            <person name="Suzuki Y."/>
            <person name="Nakamura Y."/>
            <person name="Tohno M."/>
        </authorList>
    </citation>
    <scope>NUCLEOTIDE SEQUENCE [LARGE SCALE GENOMIC DNA]</scope>
    <source>
        <strain evidence="4">DSM 25784 / JCM 18191 / LMG 30913 / SG25</strain>
    </source>
</reference>
<dbReference type="EMBL" id="DF820487">
    <property type="protein sequence ID" value="GAK30641.1"/>
    <property type="molecule type" value="Genomic_DNA"/>
</dbReference>
<dbReference type="SMART" id="SM00363">
    <property type="entry name" value="S4"/>
    <property type="match status" value="1"/>
</dbReference>
<dbReference type="AlphaFoldDB" id="A0A069CZW6"/>
<dbReference type="PANTHER" id="PTHR13633">
    <property type="entry name" value="MITOCHONDRIAL TRANSCRIPTION RESCUE FACTOR 1"/>
    <property type="match status" value="1"/>
</dbReference>
<keyword evidence="4" id="KW-1185">Reference proteome</keyword>
<accession>A0A069CZW6</accession>
<dbReference type="InterPro" id="IPR048443">
    <property type="entry name" value="RqcP2_N"/>
</dbReference>
<protein>
    <submittedName>
        <fullName evidence="3">S4 domain-containing protein YlmH</fullName>
    </submittedName>
</protein>
<gene>
    <name evidence="3" type="primary">ylmH</name>
    <name evidence="3" type="ORF">WOSG25_040810</name>
</gene>
<name>A0A069CZW6_WEIOS</name>
<sequence length="261" mass="29988">MNENVYQHFRPNERNYIEVVQGQIRQVLDEYRPVLTNFLNPRERYILETLVNPYDELKLLHNGGNADPEMARSLIYPSYYQPTIGDFELAAFEINYPSKFAELHHSTIMGALLHNGLERSAFGDIIGSEDGTWQFVTTKVMADYLLNTMEYIGKTKVRFNQIALQDLRSAGDDWVTAETTVSSLRLDNVVANGYNISRTHAKELVEAGQVRVNWTEILRPDFVLAVNDMLSVRRFGRLKLVAENGLTKKDKWRITLSVITK</sequence>
<dbReference type="Gene3D" id="3.30.70.330">
    <property type="match status" value="1"/>
</dbReference>
<feature type="domain" description="RNA-binding S4" evidence="2">
    <location>
        <begin position="184"/>
        <end position="246"/>
    </location>
</feature>